<dbReference type="OrthoDB" id="3518210at2759"/>
<reference evidence="1" key="1">
    <citation type="journal article" date="2020" name="BMC Genomics">
        <title>Correction to: Identification and distribution of gene clusters required for synthesis of sphingolipid metabolism inhibitors in diverse species of the filamentous fungus Fusarium.</title>
        <authorList>
            <person name="Kim H.S."/>
            <person name="Lohmar J.M."/>
            <person name="Busman M."/>
            <person name="Brown D.W."/>
            <person name="Naumann T.A."/>
            <person name="Divon H.H."/>
            <person name="Lysoe E."/>
            <person name="Uhlig S."/>
            <person name="Proctor R.H."/>
        </authorList>
    </citation>
    <scope>NUCLEOTIDE SEQUENCE</scope>
    <source>
        <strain evidence="1">NRRL 22465</strain>
    </source>
</reference>
<evidence type="ECO:0000313" key="1">
    <source>
        <dbReference type="EMBL" id="KAF4979197.1"/>
    </source>
</evidence>
<evidence type="ECO:0000313" key="2">
    <source>
        <dbReference type="Proteomes" id="UP000635477"/>
    </source>
</evidence>
<organism evidence="1 2">
    <name type="scientific">Fusarium zealandicum</name>
    <dbReference type="NCBI Taxonomy" id="1053134"/>
    <lineage>
        <taxon>Eukaryota</taxon>
        <taxon>Fungi</taxon>
        <taxon>Dikarya</taxon>
        <taxon>Ascomycota</taxon>
        <taxon>Pezizomycotina</taxon>
        <taxon>Sordariomycetes</taxon>
        <taxon>Hypocreomycetidae</taxon>
        <taxon>Hypocreales</taxon>
        <taxon>Nectriaceae</taxon>
        <taxon>Fusarium</taxon>
        <taxon>Fusarium staphyleae species complex</taxon>
    </lineage>
</organism>
<name>A0A8H4XLB6_9HYPO</name>
<sequence>MRIRPNASIAQRPFPFEKLLFQIMRVVQDRELKAASLIATAYAIPILLAHELKLEEFKSVANDMASGIWNHV</sequence>
<reference evidence="1" key="2">
    <citation type="submission" date="2020-05" db="EMBL/GenBank/DDBJ databases">
        <authorList>
            <person name="Kim H.-S."/>
            <person name="Proctor R.H."/>
            <person name="Brown D.W."/>
        </authorList>
    </citation>
    <scope>NUCLEOTIDE SEQUENCE</scope>
    <source>
        <strain evidence="1">NRRL 22465</strain>
    </source>
</reference>
<comment type="caution">
    <text evidence="1">The sequence shown here is derived from an EMBL/GenBank/DDBJ whole genome shotgun (WGS) entry which is preliminary data.</text>
</comment>
<dbReference type="Proteomes" id="UP000635477">
    <property type="component" value="Unassembled WGS sequence"/>
</dbReference>
<protein>
    <submittedName>
        <fullName evidence="1">Uncharacterized protein</fullName>
    </submittedName>
</protein>
<dbReference type="AlphaFoldDB" id="A0A8H4XLB6"/>
<gene>
    <name evidence="1" type="ORF">FZEAL_4570</name>
</gene>
<dbReference type="EMBL" id="JABEYC010000315">
    <property type="protein sequence ID" value="KAF4979197.1"/>
    <property type="molecule type" value="Genomic_DNA"/>
</dbReference>
<accession>A0A8H4XLB6</accession>
<keyword evidence="2" id="KW-1185">Reference proteome</keyword>
<proteinExistence type="predicted"/>